<sequence>MADKYDCEAPPVNDITRTHDFEQQTSSVQDTLSVPLSGQTMSARTAHDHVREEFAPPEAAAYEIGIPIGNISSHPSVSAPLAASGIFDVLTSKSWSRNSNLAAQYYQDGTVHNWVRNEEKPKMSIIKVCGNYFYAPNIYWKGGLTGKHLHQDNKRNQKQFYAGVTQAAHDVNGEFVTRDKPIEIMTERTSSACGSVSFSWKSKGNWGRLGDIMDHFLRIWFAPQDTCAVSPSHGGGNGLLCALPCDPISPMWFQSTNLYVRQTRWVNGKQLYSSVYKLRGQFNSGDGNGGLKNPTWLNAQCDGDRLYFKDTPNDATYVVFW</sequence>
<dbReference type="AlphaFoldDB" id="A0A0D9NZ82"/>
<reference evidence="2" key="1">
    <citation type="journal article" date="2014" name="BMC Genomics">
        <title>The genome sequence of the biocontrol fungus Metarhizium anisopliae and comparative genomics of Metarhizium species.</title>
        <authorList>
            <person name="Pattemore J.A."/>
            <person name="Hane J.K."/>
            <person name="Williams A.H."/>
            <person name="Wilson B.A."/>
            <person name="Stodart B.J."/>
            <person name="Ash G.J."/>
        </authorList>
    </citation>
    <scope>NUCLEOTIDE SEQUENCE [LARGE SCALE GENOMIC DNA]</scope>
    <source>
        <strain evidence="2">BRIP 53293</strain>
    </source>
</reference>
<name>A0A0D9NZ82_METAN</name>
<gene>
    <name evidence="1" type="ORF">H634G_04915</name>
</gene>
<protein>
    <submittedName>
        <fullName evidence="1">Uncharacterized protein</fullName>
    </submittedName>
</protein>
<organism evidence="1 2">
    <name type="scientific">Metarhizium anisopliae BRIP 53293</name>
    <dbReference type="NCBI Taxonomy" id="1291518"/>
    <lineage>
        <taxon>Eukaryota</taxon>
        <taxon>Fungi</taxon>
        <taxon>Dikarya</taxon>
        <taxon>Ascomycota</taxon>
        <taxon>Pezizomycotina</taxon>
        <taxon>Sordariomycetes</taxon>
        <taxon>Hypocreomycetidae</taxon>
        <taxon>Hypocreales</taxon>
        <taxon>Clavicipitaceae</taxon>
        <taxon>Metarhizium</taxon>
    </lineage>
</organism>
<evidence type="ECO:0000313" key="2">
    <source>
        <dbReference type="Proteomes" id="UP000054544"/>
    </source>
</evidence>
<accession>A0A0D9NZ82</accession>
<keyword evidence="2" id="KW-1185">Reference proteome</keyword>
<dbReference type="Proteomes" id="UP000054544">
    <property type="component" value="Unassembled WGS sequence"/>
</dbReference>
<dbReference type="OrthoDB" id="4931938at2759"/>
<dbReference type="EMBL" id="KE384730">
    <property type="protein sequence ID" value="KJK79324.1"/>
    <property type="molecule type" value="Genomic_DNA"/>
</dbReference>
<evidence type="ECO:0000313" key="1">
    <source>
        <dbReference type="EMBL" id="KJK79324.1"/>
    </source>
</evidence>
<proteinExistence type="predicted"/>